<dbReference type="EMBL" id="ML119674">
    <property type="protein sequence ID" value="RPA82063.1"/>
    <property type="molecule type" value="Genomic_DNA"/>
</dbReference>
<gene>
    <name evidence="2" type="ORF">BJ508DRAFT_414327</name>
</gene>
<sequence length="347" mass="39223">MAAQRRSVQPRPPQSKYGLSSEAVQDYAYEPFGGVALDISPTNITQLRNGQESTADSTVYPSETPQLASKHGYRYYGRVNTMDRSTAGPLSRLPIDKAPVGESKGTTGNDEEENANPTEEESLQPWEIPVPSRRPLSERNENIAEKTPSLKPSSAQYSEQFVTQSKSLDSTSHHINNRTAQKHSRLLSSGTDRQTRQTSSRESSAWKLDELQKALPKVNVAPKSVPKHLQRFEKDSGWSPKPKPKISAIKHNRPFIHKTPPEIKAFFASYPSFKHDTKTHYLMEFNRLRKHQGWPTCNYDLEEFEKTEEGRQKKEEFLKAKGRFEVAQHGRSSAYGIGVAVLGEWDK</sequence>
<accession>A0A3N4I7K4</accession>
<feature type="region of interest" description="Disordered" evidence="1">
    <location>
        <begin position="48"/>
        <end position="205"/>
    </location>
</feature>
<keyword evidence="3" id="KW-1185">Reference proteome</keyword>
<protein>
    <submittedName>
        <fullName evidence="2">Uncharacterized protein</fullName>
    </submittedName>
</protein>
<evidence type="ECO:0000313" key="3">
    <source>
        <dbReference type="Proteomes" id="UP000275078"/>
    </source>
</evidence>
<feature type="compositionally biased region" description="Low complexity" evidence="1">
    <location>
        <begin position="188"/>
        <end position="203"/>
    </location>
</feature>
<reference evidence="2 3" key="1">
    <citation type="journal article" date="2018" name="Nat. Ecol. Evol.">
        <title>Pezizomycetes genomes reveal the molecular basis of ectomycorrhizal truffle lifestyle.</title>
        <authorList>
            <person name="Murat C."/>
            <person name="Payen T."/>
            <person name="Noel B."/>
            <person name="Kuo A."/>
            <person name="Morin E."/>
            <person name="Chen J."/>
            <person name="Kohler A."/>
            <person name="Krizsan K."/>
            <person name="Balestrini R."/>
            <person name="Da Silva C."/>
            <person name="Montanini B."/>
            <person name="Hainaut M."/>
            <person name="Levati E."/>
            <person name="Barry K.W."/>
            <person name="Belfiori B."/>
            <person name="Cichocki N."/>
            <person name="Clum A."/>
            <person name="Dockter R.B."/>
            <person name="Fauchery L."/>
            <person name="Guy J."/>
            <person name="Iotti M."/>
            <person name="Le Tacon F."/>
            <person name="Lindquist E.A."/>
            <person name="Lipzen A."/>
            <person name="Malagnac F."/>
            <person name="Mello A."/>
            <person name="Molinier V."/>
            <person name="Miyauchi S."/>
            <person name="Poulain J."/>
            <person name="Riccioni C."/>
            <person name="Rubini A."/>
            <person name="Sitrit Y."/>
            <person name="Splivallo R."/>
            <person name="Traeger S."/>
            <person name="Wang M."/>
            <person name="Zifcakova L."/>
            <person name="Wipf D."/>
            <person name="Zambonelli A."/>
            <person name="Paolocci F."/>
            <person name="Nowrousian M."/>
            <person name="Ottonello S."/>
            <person name="Baldrian P."/>
            <person name="Spatafora J.W."/>
            <person name="Henrissat B."/>
            <person name="Nagy L.G."/>
            <person name="Aury J.M."/>
            <person name="Wincker P."/>
            <person name="Grigoriev I.V."/>
            <person name="Bonfante P."/>
            <person name="Martin F.M."/>
        </authorList>
    </citation>
    <scope>NUCLEOTIDE SEQUENCE [LARGE SCALE GENOMIC DNA]</scope>
    <source>
        <strain evidence="2 3">RN42</strain>
    </source>
</reference>
<feature type="compositionally biased region" description="Polar residues" evidence="1">
    <location>
        <begin position="48"/>
        <end position="67"/>
    </location>
</feature>
<feature type="compositionally biased region" description="Polar residues" evidence="1">
    <location>
        <begin position="150"/>
        <end position="179"/>
    </location>
</feature>
<dbReference type="AlphaFoldDB" id="A0A3N4I7K4"/>
<evidence type="ECO:0000256" key="1">
    <source>
        <dbReference type="SAM" id="MobiDB-lite"/>
    </source>
</evidence>
<feature type="region of interest" description="Disordered" evidence="1">
    <location>
        <begin position="1"/>
        <end position="20"/>
    </location>
</feature>
<name>A0A3N4I7K4_ASCIM</name>
<feature type="compositionally biased region" description="Basic and acidic residues" evidence="1">
    <location>
        <begin position="135"/>
        <end position="144"/>
    </location>
</feature>
<dbReference type="Proteomes" id="UP000275078">
    <property type="component" value="Unassembled WGS sequence"/>
</dbReference>
<proteinExistence type="predicted"/>
<feature type="compositionally biased region" description="Acidic residues" evidence="1">
    <location>
        <begin position="109"/>
        <end position="122"/>
    </location>
</feature>
<organism evidence="2 3">
    <name type="scientific">Ascobolus immersus RN42</name>
    <dbReference type="NCBI Taxonomy" id="1160509"/>
    <lineage>
        <taxon>Eukaryota</taxon>
        <taxon>Fungi</taxon>
        <taxon>Dikarya</taxon>
        <taxon>Ascomycota</taxon>
        <taxon>Pezizomycotina</taxon>
        <taxon>Pezizomycetes</taxon>
        <taxon>Pezizales</taxon>
        <taxon>Ascobolaceae</taxon>
        <taxon>Ascobolus</taxon>
    </lineage>
</organism>
<evidence type="ECO:0000313" key="2">
    <source>
        <dbReference type="EMBL" id="RPA82063.1"/>
    </source>
</evidence>